<evidence type="ECO:0000256" key="1">
    <source>
        <dbReference type="SAM" id="Phobius"/>
    </source>
</evidence>
<dbReference type="Proteomes" id="UP000037939">
    <property type="component" value="Unassembled WGS sequence"/>
</dbReference>
<dbReference type="PANTHER" id="PTHR38442:SF1">
    <property type="entry name" value="INNER MEMBRANE PROTEIN"/>
    <property type="match status" value="1"/>
</dbReference>
<dbReference type="EMBL" id="LAQT01000010">
    <property type="protein sequence ID" value="KPC52082.1"/>
    <property type="molecule type" value="Genomic_DNA"/>
</dbReference>
<evidence type="ECO:0000313" key="2">
    <source>
        <dbReference type="EMBL" id="KPC52082.1"/>
    </source>
</evidence>
<dbReference type="InterPro" id="IPR007383">
    <property type="entry name" value="DUF445"/>
</dbReference>
<dbReference type="RefSeq" id="WP_053938349.1">
    <property type="nucleotide sequence ID" value="NZ_LAQT01000010.1"/>
</dbReference>
<dbReference type="Pfam" id="PF04286">
    <property type="entry name" value="DUF445"/>
    <property type="match status" value="1"/>
</dbReference>
<dbReference type="GO" id="GO:0005886">
    <property type="term" value="C:plasma membrane"/>
    <property type="evidence" value="ECO:0007669"/>
    <property type="project" value="TreeGrafter"/>
</dbReference>
<dbReference type="AlphaFoldDB" id="A0A0N0GMX8"/>
<keyword evidence="1" id="KW-1133">Transmembrane helix</keyword>
<dbReference type="PANTHER" id="PTHR38442">
    <property type="entry name" value="INNER MEMBRANE PROTEIN-RELATED"/>
    <property type="match status" value="1"/>
</dbReference>
<name>A0A0N0GMX8_9NEIS</name>
<organism evidence="2 3">
    <name type="scientific">Amantichitinum ursilacus</name>
    <dbReference type="NCBI Taxonomy" id="857265"/>
    <lineage>
        <taxon>Bacteria</taxon>
        <taxon>Pseudomonadati</taxon>
        <taxon>Pseudomonadota</taxon>
        <taxon>Betaproteobacteria</taxon>
        <taxon>Neisseriales</taxon>
        <taxon>Chitinibacteraceae</taxon>
        <taxon>Amantichitinum</taxon>
    </lineage>
</organism>
<keyword evidence="1" id="KW-0812">Transmembrane</keyword>
<gene>
    <name evidence="2" type="ORF">WG78_13520</name>
</gene>
<proteinExistence type="predicted"/>
<evidence type="ECO:0008006" key="4">
    <source>
        <dbReference type="Google" id="ProtNLM"/>
    </source>
</evidence>
<reference evidence="2 3" key="1">
    <citation type="submission" date="2015-07" db="EMBL/GenBank/DDBJ databases">
        <title>Draft genome sequence of the Amantichitinum ursilacus IGB-41, a new chitin-degrading bacterium.</title>
        <authorList>
            <person name="Kirstahler P."/>
            <person name="Guenther M."/>
            <person name="Grumaz C."/>
            <person name="Rupp S."/>
            <person name="Zibek S."/>
            <person name="Sohn K."/>
        </authorList>
    </citation>
    <scope>NUCLEOTIDE SEQUENCE [LARGE SCALE GENOMIC DNA]</scope>
    <source>
        <strain evidence="2 3">IGB-41</strain>
    </source>
</reference>
<dbReference type="OrthoDB" id="9769590at2"/>
<keyword evidence="3" id="KW-1185">Reference proteome</keyword>
<sequence length="428" mass="48079">MTAAAPLHLQAEIAKAMRLRRMRTFASALLAAVTLLYLFCLKFESSHPWLGYAAAFAEAAMIGALADWFAVTALFRYPLGIPIPHTAIIPRNKNRIADSLGVFIETHFLQPEQLLVRIDSFNPARRIAIWLARPGAKRDLTATGTYFLSYVLTTLDDPRLTAMAREMALKALGKADFSQAAASLLQVLRAQGKHQHMLDGVVRELLERLQSTTTQEYLADIIAKEFSVLRWVALDGTSGRYLARKLVAAGINELETVLVNPAHSLRLSFDEQLVELTNKLRQDPALQQKLSDWRDNLLASTELQDRMNSMWHNLLESLQADLAHPQSQIQQKMGSAIKQFGRRLHEDQAFADWLNGQIRGFAARSLARYRSEIGRFIADQLKAWDNRVLVERMELNVGVDLQYIRVNGTVVGGLVGLLIYTARHALGW</sequence>
<comment type="caution">
    <text evidence="2">The sequence shown here is derived from an EMBL/GenBank/DDBJ whole genome shotgun (WGS) entry which is preliminary data.</text>
</comment>
<protein>
    <recommendedName>
        <fullName evidence="4">DUF445 domain-containing protein</fullName>
    </recommendedName>
</protein>
<feature type="transmembrane region" description="Helical" evidence="1">
    <location>
        <begin position="50"/>
        <end position="75"/>
    </location>
</feature>
<accession>A0A0N0GMX8</accession>
<keyword evidence="1" id="KW-0472">Membrane</keyword>
<evidence type="ECO:0000313" key="3">
    <source>
        <dbReference type="Proteomes" id="UP000037939"/>
    </source>
</evidence>